<protein>
    <recommendedName>
        <fullName evidence="4">DUF1700 domain-containing protein</fullName>
    </recommendedName>
</protein>
<evidence type="ECO:0000313" key="2">
    <source>
        <dbReference type="EMBL" id="GAA2382948.1"/>
    </source>
</evidence>
<keyword evidence="3" id="KW-1185">Reference proteome</keyword>
<gene>
    <name evidence="2" type="ORF">GCM10010170_091630</name>
</gene>
<accession>A0ABN3HL25</accession>
<evidence type="ECO:0000256" key="1">
    <source>
        <dbReference type="SAM" id="Phobius"/>
    </source>
</evidence>
<evidence type="ECO:0008006" key="4">
    <source>
        <dbReference type="Google" id="ProtNLM"/>
    </source>
</evidence>
<dbReference type="EMBL" id="BAAARV010000093">
    <property type="protein sequence ID" value="GAA2382948.1"/>
    <property type="molecule type" value="Genomic_DNA"/>
</dbReference>
<evidence type="ECO:0000313" key="3">
    <source>
        <dbReference type="Proteomes" id="UP001501444"/>
    </source>
</evidence>
<proteinExistence type="predicted"/>
<name>A0ABN3HL25_9ACTN</name>
<dbReference type="RefSeq" id="WP_344618977.1">
    <property type="nucleotide sequence ID" value="NZ_BAAARV010000093.1"/>
</dbReference>
<keyword evidence="1" id="KW-0472">Membrane</keyword>
<dbReference type="InterPro" id="IPR047928">
    <property type="entry name" value="Perm_prefix_1"/>
</dbReference>
<feature type="transmembrane region" description="Helical" evidence="1">
    <location>
        <begin position="111"/>
        <end position="133"/>
    </location>
</feature>
<reference evidence="2 3" key="1">
    <citation type="journal article" date="2019" name="Int. J. Syst. Evol. Microbiol.">
        <title>The Global Catalogue of Microorganisms (GCM) 10K type strain sequencing project: providing services to taxonomists for standard genome sequencing and annotation.</title>
        <authorList>
            <consortium name="The Broad Institute Genomics Platform"/>
            <consortium name="The Broad Institute Genome Sequencing Center for Infectious Disease"/>
            <person name="Wu L."/>
            <person name="Ma J."/>
        </authorList>
    </citation>
    <scope>NUCLEOTIDE SEQUENCE [LARGE SCALE GENOMIC DNA]</scope>
    <source>
        <strain evidence="2 3">JCM 3272</strain>
    </source>
</reference>
<feature type="transmembrane region" description="Helical" evidence="1">
    <location>
        <begin position="87"/>
        <end position="105"/>
    </location>
</feature>
<sequence>MNEIDRYLDDLFDRLAGQGAAGRRMLEEAEGHLRQTVAGKVAAGLSQEQAEREAVAQFGEAGHVAGLLEDVHGGGRLSAAVAVAGRALLMLGAIYLIAAGALAAWGSSGPIMRQTTTIGAVFVVSAAVVLVTARHSRPPLAWLAAAAVALAGVIALIDLPLVVGLAFGETKLHRQAAVLITALAVANLAVSAAGSAIAVRRERRAVATA</sequence>
<organism evidence="2 3">
    <name type="scientific">Dactylosporangium salmoneum</name>
    <dbReference type="NCBI Taxonomy" id="53361"/>
    <lineage>
        <taxon>Bacteria</taxon>
        <taxon>Bacillati</taxon>
        <taxon>Actinomycetota</taxon>
        <taxon>Actinomycetes</taxon>
        <taxon>Micromonosporales</taxon>
        <taxon>Micromonosporaceae</taxon>
        <taxon>Dactylosporangium</taxon>
    </lineage>
</organism>
<keyword evidence="1" id="KW-1133">Transmembrane helix</keyword>
<keyword evidence="1" id="KW-0812">Transmembrane</keyword>
<feature type="transmembrane region" description="Helical" evidence="1">
    <location>
        <begin position="175"/>
        <end position="199"/>
    </location>
</feature>
<dbReference type="Proteomes" id="UP001501444">
    <property type="component" value="Unassembled WGS sequence"/>
</dbReference>
<dbReference type="NCBIfam" id="NF038403">
    <property type="entry name" value="perm_prefix_1"/>
    <property type="match status" value="1"/>
</dbReference>
<comment type="caution">
    <text evidence="2">The sequence shown here is derived from an EMBL/GenBank/DDBJ whole genome shotgun (WGS) entry which is preliminary data.</text>
</comment>
<feature type="transmembrane region" description="Helical" evidence="1">
    <location>
        <begin position="140"/>
        <end position="163"/>
    </location>
</feature>